<accession>A0ABS5W4P6</accession>
<dbReference type="Proteomes" id="UP000811255">
    <property type="component" value="Unassembled WGS sequence"/>
</dbReference>
<keyword evidence="1 4" id="KW-0489">Methyltransferase</keyword>
<protein>
    <submittedName>
        <fullName evidence="4">Class I SAM-dependent methyltransferase</fullName>
        <ecNumber evidence="4">2.1.1.-</ecNumber>
    </submittedName>
</protein>
<evidence type="ECO:0000256" key="3">
    <source>
        <dbReference type="ARBA" id="ARBA00022691"/>
    </source>
</evidence>
<dbReference type="Pfam" id="PF01596">
    <property type="entry name" value="Methyltransf_3"/>
    <property type="match status" value="1"/>
</dbReference>
<dbReference type="InterPro" id="IPR002935">
    <property type="entry name" value="SAM_O-MeTrfase"/>
</dbReference>
<gene>
    <name evidence="4" type="ORF">KK137_10305</name>
</gene>
<keyword evidence="5" id="KW-1185">Reference proteome</keyword>
<dbReference type="Gene3D" id="3.40.50.150">
    <property type="entry name" value="Vaccinia Virus protein VP39"/>
    <property type="match status" value="1"/>
</dbReference>
<evidence type="ECO:0000313" key="5">
    <source>
        <dbReference type="Proteomes" id="UP000811255"/>
    </source>
</evidence>
<dbReference type="EMBL" id="JAHFVK010000002">
    <property type="protein sequence ID" value="MBT2134726.1"/>
    <property type="molecule type" value="Genomic_DNA"/>
</dbReference>
<reference evidence="4 5" key="1">
    <citation type="submission" date="2021-05" db="EMBL/GenBank/DDBJ databases">
        <title>Croceibacterium sp. LX-88 genome sequence.</title>
        <authorList>
            <person name="Luo X."/>
        </authorList>
    </citation>
    <scope>NUCLEOTIDE SEQUENCE [LARGE SCALE GENOMIC DNA]</scope>
    <source>
        <strain evidence="4 5">LX-88</strain>
    </source>
</reference>
<proteinExistence type="predicted"/>
<comment type="caution">
    <text evidence="4">The sequence shown here is derived from an EMBL/GenBank/DDBJ whole genome shotgun (WGS) entry which is preliminary data.</text>
</comment>
<dbReference type="CDD" id="cd02440">
    <property type="entry name" value="AdoMet_MTases"/>
    <property type="match status" value="1"/>
</dbReference>
<keyword evidence="3" id="KW-0949">S-adenosyl-L-methionine</keyword>
<evidence type="ECO:0000256" key="1">
    <source>
        <dbReference type="ARBA" id="ARBA00022603"/>
    </source>
</evidence>
<evidence type="ECO:0000313" key="4">
    <source>
        <dbReference type="EMBL" id="MBT2134726.1"/>
    </source>
</evidence>
<organism evidence="4 5">
    <name type="scientific">Croceibacterium selenioxidans</name>
    <dbReference type="NCBI Taxonomy" id="2838833"/>
    <lineage>
        <taxon>Bacteria</taxon>
        <taxon>Pseudomonadati</taxon>
        <taxon>Pseudomonadota</taxon>
        <taxon>Alphaproteobacteria</taxon>
        <taxon>Sphingomonadales</taxon>
        <taxon>Erythrobacteraceae</taxon>
        <taxon>Croceibacterium</taxon>
    </lineage>
</organism>
<keyword evidence="2 4" id="KW-0808">Transferase</keyword>
<dbReference type="EC" id="2.1.1.-" evidence="4"/>
<dbReference type="RefSeq" id="WP_214536352.1">
    <property type="nucleotide sequence ID" value="NZ_JAHFVK010000002.1"/>
</dbReference>
<dbReference type="PROSITE" id="PS51682">
    <property type="entry name" value="SAM_OMT_I"/>
    <property type="match status" value="1"/>
</dbReference>
<evidence type="ECO:0000256" key="2">
    <source>
        <dbReference type="ARBA" id="ARBA00022679"/>
    </source>
</evidence>
<name>A0ABS5W4P6_9SPHN</name>
<dbReference type="InterPro" id="IPR029063">
    <property type="entry name" value="SAM-dependent_MTases_sf"/>
</dbReference>
<dbReference type="GO" id="GO:0008168">
    <property type="term" value="F:methyltransferase activity"/>
    <property type="evidence" value="ECO:0007669"/>
    <property type="project" value="UniProtKB-KW"/>
</dbReference>
<dbReference type="SUPFAM" id="SSF53335">
    <property type="entry name" value="S-adenosyl-L-methionine-dependent methyltransferases"/>
    <property type="match status" value="1"/>
</dbReference>
<sequence>MDRLMHFADPRAEAVFAQYDARHREELDLSRELPRGSFGERRDEFLLPVGAEAAEFLRSLAVGRQPARILELGTSYGYSTLFLADAARICGARVVSVDVDAGKQAYARGMLEQAGLAEFVEFRSGDALEVIAADEGEWGFVLLDIWKNLYLPCFEAVYPRLAEEGIIASDNMIYPEGARESVRAFREAVKAKPDLQTLLLPIGSGLELTIKWSAGNPKL</sequence>
<dbReference type="PANTHER" id="PTHR43167:SF1">
    <property type="entry name" value="PUTATIVE (AFU_ORTHOLOGUE AFUA_6G01830)-RELATED"/>
    <property type="match status" value="1"/>
</dbReference>
<dbReference type="PANTHER" id="PTHR43167">
    <property type="entry name" value="PUTATIVE (AFU_ORTHOLOGUE AFUA_6G01830)-RELATED"/>
    <property type="match status" value="1"/>
</dbReference>
<dbReference type="GO" id="GO:0032259">
    <property type="term" value="P:methylation"/>
    <property type="evidence" value="ECO:0007669"/>
    <property type="project" value="UniProtKB-KW"/>
</dbReference>